<dbReference type="GO" id="GO:0046872">
    <property type="term" value="F:metal ion binding"/>
    <property type="evidence" value="ECO:0007669"/>
    <property type="project" value="UniProtKB-KW"/>
</dbReference>
<protein>
    <submittedName>
        <fullName evidence="9">Ribonuclease J</fullName>
    </submittedName>
</protein>
<dbReference type="GO" id="GO:0004527">
    <property type="term" value="F:exonuclease activity"/>
    <property type="evidence" value="ECO:0007669"/>
    <property type="project" value="UniProtKB-KW"/>
</dbReference>
<name>A0A9D1HPS7_9FIRM</name>
<keyword evidence="6" id="KW-0269">Exonuclease</keyword>
<dbReference type="Proteomes" id="UP000824175">
    <property type="component" value="Unassembled WGS sequence"/>
</dbReference>
<evidence type="ECO:0000313" key="10">
    <source>
        <dbReference type="Proteomes" id="UP000824175"/>
    </source>
</evidence>
<dbReference type="Gene3D" id="3.40.50.10710">
    <property type="entry name" value="Metallo-hydrolase/oxidoreductase"/>
    <property type="match status" value="1"/>
</dbReference>
<dbReference type="InterPro" id="IPR011108">
    <property type="entry name" value="RMMBL"/>
</dbReference>
<dbReference type="PANTHER" id="PTHR43694:SF1">
    <property type="entry name" value="RIBONUCLEASE J"/>
    <property type="match status" value="1"/>
</dbReference>
<dbReference type="EMBL" id="DVMJ01000097">
    <property type="protein sequence ID" value="HIU14555.1"/>
    <property type="molecule type" value="Genomic_DNA"/>
</dbReference>
<organism evidence="9 10">
    <name type="scientific">Candidatus Fimiplasma intestinipullorum</name>
    <dbReference type="NCBI Taxonomy" id="2840825"/>
    <lineage>
        <taxon>Bacteria</taxon>
        <taxon>Bacillati</taxon>
        <taxon>Bacillota</taxon>
        <taxon>Clostridia</taxon>
        <taxon>Eubacteriales</taxon>
        <taxon>Candidatus Fimiplasma</taxon>
    </lineage>
</organism>
<keyword evidence="4" id="KW-0378">Hydrolase</keyword>
<dbReference type="InterPro" id="IPR001279">
    <property type="entry name" value="Metallo-B-lactamas"/>
</dbReference>
<gene>
    <name evidence="9" type="ORF">IAD15_10900</name>
</gene>
<dbReference type="NCBIfam" id="TIGR00649">
    <property type="entry name" value="MG423"/>
    <property type="match status" value="1"/>
</dbReference>
<dbReference type="PANTHER" id="PTHR43694">
    <property type="entry name" value="RIBONUCLEASE J"/>
    <property type="match status" value="1"/>
</dbReference>
<keyword evidence="7" id="KW-0694">RNA-binding</keyword>
<dbReference type="SMART" id="SM00849">
    <property type="entry name" value="Lactamase_B"/>
    <property type="match status" value="1"/>
</dbReference>
<evidence type="ECO:0000259" key="8">
    <source>
        <dbReference type="SMART" id="SM00849"/>
    </source>
</evidence>
<feature type="domain" description="Metallo-beta-lactamase" evidence="8">
    <location>
        <begin position="18"/>
        <end position="211"/>
    </location>
</feature>
<reference evidence="9" key="1">
    <citation type="submission" date="2020-10" db="EMBL/GenBank/DDBJ databases">
        <authorList>
            <person name="Gilroy R."/>
        </authorList>
    </citation>
    <scope>NUCLEOTIDE SEQUENCE</scope>
    <source>
        <strain evidence="9">CHK195-11698</strain>
    </source>
</reference>
<comment type="caution">
    <text evidence="9">The sequence shown here is derived from an EMBL/GenBank/DDBJ whole genome shotgun (WGS) entry which is preliminary data.</text>
</comment>
<proteinExistence type="predicted"/>
<sequence>MMEDKIKFVALGGQAENGKSMYVFEINDKIFVIDTGFKFPEQDKLGVDIIIPNFDYLKDNKARISAIIITHGHDDVMQALGYILEEVKAPVYAPNLTANLIEDMIEQHNNHNHTHIQLDLHRVKRDADIEIDGVPVSFFPLTHSIPGSVGVAIHTTQGALVYTGESIIDFGAPEGFRSNLQKMMDIGKSGVLALFVESSYASKDGYTSPNHKLTSKIEPIFEDAQGRIIISAYAQNIFRIREIIELTRKYQRRLVLYGRNKHDNTNALFRISQHLPKPVLEIPAENLGTKAMVGDPAYDDSLVVLVTGTSHNIYHDLCDIIDGGDASLKLKPTDTIIVASPVLPGTEKIANRAQNELYRTNANIHLLKNKDLYSMHASIEDIKVYIQTFNPKYYVPIKGEYQHFVANANVAKSMGIDDDHILLLDNGEKITFENGERLPGFEQVAVESVMIDGIGVGDVGTKVIDDRIQLSNDGVVIIGMTVDQKTKQILTLTDVQTRGFIYLKDADYIVKEIIRLSEEEIEKARTAHVDDLTETRMTIRDRTIRYILKETGKKPVVLPVIIEV</sequence>
<dbReference type="InterPro" id="IPR055132">
    <property type="entry name" value="RNase_J_b_CASP"/>
</dbReference>
<keyword evidence="1" id="KW-0963">Cytoplasm</keyword>
<evidence type="ECO:0000256" key="3">
    <source>
        <dbReference type="ARBA" id="ARBA00022723"/>
    </source>
</evidence>
<dbReference type="InterPro" id="IPR036866">
    <property type="entry name" value="RibonucZ/Hydroxyglut_hydro"/>
</dbReference>
<dbReference type="InterPro" id="IPR041636">
    <property type="entry name" value="RNase_J_C"/>
</dbReference>
<dbReference type="Pfam" id="PF07521">
    <property type="entry name" value="RMMBL"/>
    <property type="match status" value="1"/>
</dbReference>
<keyword evidence="5" id="KW-0862">Zinc</keyword>
<evidence type="ECO:0000256" key="2">
    <source>
        <dbReference type="ARBA" id="ARBA00022722"/>
    </source>
</evidence>
<dbReference type="Gene3D" id="3.60.15.10">
    <property type="entry name" value="Ribonuclease Z/Hydroxyacylglutathione hydrolase-like"/>
    <property type="match status" value="1"/>
</dbReference>
<dbReference type="InterPro" id="IPR004613">
    <property type="entry name" value="RNase_J"/>
</dbReference>
<accession>A0A9D1HPS7</accession>
<reference evidence="9" key="2">
    <citation type="journal article" date="2021" name="PeerJ">
        <title>Extensive microbial diversity within the chicken gut microbiome revealed by metagenomics and culture.</title>
        <authorList>
            <person name="Gilroy R."/>
            <person name="Ravi A."/>
            <person name="Getino M."/>
            <person name="Pursley I."/>
            <person name="Horton D.L."/>
            <person name="Alikhan N.F."/>
            <person name="Baker D."/>
            <person name="Gharbi K."/>
            <person name="Hall N."/>
            <person name="Watson M."/>
            <person name="Adriaenssens E.M."/>
            <person name="Foster-Nyarko E."/>
            <person name="Jarju S."/>
            <person name="Secka A."/>
            <person name="Antonio M."/>
            <person name="Oren A."/>
            <person name="Chaudhuri R.R."/>
            <person name="La Ragione R."/>
            <person name="Hildebrand F."/>
            <person name="Pallen M.J."/>
        </authorList>
    </citation>
    <scope>NUCLEOTIDE SEQUENCE</scope>
    <source>
        <strain evidence="9">CHK195-11698</strain>
    </source>
</reference>
<evidence type="ECO:0000256" key="4">
    <source>
        <dbReference type="ARBA" id="ARBA00022801"/>
    </source>
</evidence>
<evidence type="ECO:0000256" key="1">
    <source>
        <dbReference type="ARBA" id="ARBA00022490"/>
    </source>
</evidence>
<evidence type="ECO:0000256" key="7">
    <source>
        <dbReference type="ARBA" id="ARBA00022884"/>
    </source>
</evidence>
<dbReference type="CDD" id="cd07714">
    <property type="entry name" value="RNaseJ_MBL-fold"/>
    <property type="match status" value="1"/>
</dbReference>
<dbReference type="InterPro" id="IPR042173">
    <property type="entry name" value="RNase_J_2"/>
</dbReference>
<keyword evidence="3" id="KW-0479">Metal-binding</keyword>
<dbReference type="Pfam" id="PF22505">
    <property type="entry name" value="RNase_J_b_CASP"/>
    <property type="match status" value="1"/>
</dbReference>
<evidence type="ECO:0000256" key="6">
    <source>
        <dbReference type="ARBA" id="ARBA00022839"/>
    </source>
</evidence>
<evidence type="ECO:0000313" key="9">
    <source>
        <dbReference type="EMBL" id="HIU14555.1"/>
    </source>
</evidence>
<dbReference type="Pfam" id="PF17770">
    <property type="entry name" value="RNase_J_C"/>
    <property type="match status" value="1"/>
</dbReference>
<dbReference type="Gene3D" id="3.10.20.580">
    <property type="match status" value="1"/>
</dbReference>
<keyword evidence="2" id="KW-0540">Nuclease</keyword>
<dbReference type="Pfam" id="PF00753">
    <property type="entry name" value="Lactamase_B"/>
    <property type="match status" value="1"/>
</dbReference>
<dbReference type="GO" id="GO:0003723">
    <property type="term" value="F:RNA binding"/>
    <property type="evidence" value="ECO:0007669"/>
    <property type="project" value="UniProtKB-KW"/>
</dbReference>
<evidence type="ECO:0000256" key="5">
    <source>
        <dbReference type="ARBA" id="ARBA00022833"/>
    </source>
</evidence>
<dbReference type="SUPFAM" id="SSF56281">
    <property type="entry name" value="Metallo-hydrolase/oxidoreductase"/>
    <property type="match status" value="1"/>
</dbReference>
<dbReference type="AlphaFoldDB" id="A0A9D1HPS7"/>